<evidence type="ECO:0000313" key="4">
    <source>
        <dbReference type="Proteomes" id="UP000678499"/>
    </source>
</evidence>
<organism evidence="3">
    <name type="scientific">Notodromas monacha</name>
    <dbReference type="NCBI Taxonomy" id="399045"/>
    <lineage>
        <taxon>Eukaryota</taxon>
        <taxon>Metazoa</taxon>
        <taxon>Ecdysozoa</taxon>
        <taxon>Arthropoda</taxon>
        <taxon>Crustacea</taxon>
        <taxon>Oligostraca</taxon>
        <taxon>Ostracoda</taxon>
        <taxon>Podocopa</taxon>
        <taxon>Podocopida</taxon>
        <taxon>Cypridocopina</taxon>
        <taxon>Cypridoidea</taxon>
        <taxon>Cyprididae</taxon>
        <taxon>Notodromas</taxon>
    </lineage>
</organism>
<name>A0A7R9C0X4_9CRUS</name>
<protein>
    <recommendedName>
        <fullName evidence="5">Transcription initiation factor TFIID subunit 2</fullName>
    </recommendedName>
</protein>
<gene>
    <name evidence="3" type="ORF">NMOB1V02_LOCUS11580</name>
</gene>
<dbReference type="InterPro" id="IPR027268">
    <property type="entry name" value="Peptidase_M4/M1_CTD_sf"/>
</dbReference>
<dbReference type="Proteomes" id="UP000678499">
    <property type="component" value="Unassembled WGS sequence"/>
</dbReference>
<sequence>MQVFVTYPSEPASTFSSLSVFEVDLLHGKEEIESVFETRRQLALGIAKQFASCLFGISSWQDLWVIEGMANYVVGLYLKFTFTSAHYFDWIRTENDLVVQYQKEHDGIVLDERPLKEFRLRLLSQKERKRPPDFYETWKSIDASDSEQSEADEPPSFTRMQKPMTYLDLQDPQTCSATFLKMYIRKAHLVFRLLEKELGEKPLRDTLISLFNSAKSVVERMLHPDEPECYLESGEVLISTRCLMNAARIHQMTRNSVQMFFEKWVFAPGHVQLHISYSFCKQTQCLTLVFKQPCCGHSLSGKCFPFEGYVDIWVQEVEKFSKETFFISDSHVSVSIPATLKSRKAKKRKGLIMWTMQLRYDRDYLTNLDAMKVLETRPSVQSRNALGAILADNLLYHKARIQAAIALARVVSKLGIIFSDIRDFEVTSIYLQMFGHKVDPSVVCSNDFQDIEHFSLKKNLPFAIAKLRNHNGICPPNVVRGTAFDSRLRNLLLDIWRSLYGTEIPEPWLTDTEDVSIGHHERIAGELECGDDGNGCMKDKTCDVENKIAKVTCDDCVKREVIEVFEKAEAHVVTWQARHDIIVPEVVNSVVPDSQIPGNVVEQNTNQPEVIPESLSSKWRDKTCKKCNKKEDDCMCIPTSSTEQIIFQDFLKC</sequence>
<dbReference type="GO" id="GO:0000976">
    <property type="term" value="F:transcription cis-regulatory region binding"/>
    <property type="evidence" value="ECO:0007669"/>
    <property type="project" value="TreeGrafter"/>
</dbReference>
<dbReference type="GO" id="GO:0016251">
    <property type="term" value="F:RNA polymerase II general transcription initiation factor activity"/>
    <property type="evidence" value="ECO:0007669"/>
    <property type="project" value="TreeGrafter"/>
</dbReference>
<dbReference type="EMBL" id="CAJPEX010006588">
    <property type="protein sequence ID" value="CAG0924124.1"/>
    <property type="molecule type" value="Genomic_DNA"/>
</dbReference>
<reference evidence="3" key="1">
    <citation type="submission" date="2020-11" db="EMBL/GenBank/DDBJ databases">
        <authorList>
            <person name="Tran Van P."/>
        </authorList>
    </citation>
    <scope>NUCLEOTIDE SEQUENCE</scope>
</reference>
<dbReference type="Pfam" id="PF25577">
    <property type="entry name" value="TPR_TAF2_C"/>
    <property type="match status" value="1"/>
</dbReference>
<feature type="domain" description="Transcription initiation factor TFIID subunit 2 Ig-like" evidence="1">
    <location>
        <begin position="269"/>
        <end position="350"/>
    </location>
</feature>
<dbReference type="OrthoDB" id="308861at2759"/>
<feature type="non-terminal residue" evidence="3">
    <location>
        <position position="653"/>
    </location>
</feature>
<dbReference type="PANTHER" id="PTHR15137:SF9">
    <property type="entry name" value="TRANSCRIPTION INITIATION FACTOR TFIID SUBUNIT 2"/>
    <property type="match status" value="1"/>
</dbReference>
<evidence type="ECO:0008006" key="5">
    <source>
        <dbReference type="Google" id="ProtNLM"/>
    </source>
</evidence>
<proteinExistence type="predicted"/>
<evidence type="ECO:0000259" key="2">
    <source>
        <dbReference type="Pfam" id="PF25577"/>
    </source>
</evidence>
<dbReference type="InterPro" id="IPR057991">
    <property type="entry name" value="TPR_TAF2_C"/>
</dbReference>
<evidence type="ECO:0000259" key="1">
    <source>
        <dbReference type="Pfam" id="PF25316"/>
    </source>
</evidence>
<dbReference type="Gene3D" id="1.10.390.10">
    <property type="entry name" value="Neutral Protease Domain 2"/>
    <property type="match status" value="1"/>
</dbReference>
<dbReference type="InterPro" id="IPR037813">
    <property type="entry name" value="TAF2"/>
</dbReference>
<keyword evidence="4" id="KW-1185">Reference proteome</keyword>
<dbReference type="PANTHER" id="PTHR15137">
    <property type="entry name" value="TRANSCRIPTION INITIATION FACTOR TFIID"/>
    <property type="match status" value="1"/>
</dbReference>
<feature type="domain" description="Transcription initiation factor TFIID subunit 2 TPR repeats" evidence="2">
    <location>
        <begin position="353"/>
        <end position="480"/>
    </location>
</feature>
<dbReference type="Pfam" id="PF25316">
    <property type="entry name" value="TAF2_3rd"/>
    <property type="match status" value="1"/>
</dbReference>
<dbReference type="GO" id="GO:0005669">
    <property type="term" value="C:transcription factor TFIID complex"/>
    <property type="evidence" value="ECO:0007669"/>
    <property type="project" value="InterPro"/>
</dbReference>
<dbReference type="GO" id="GO:0003682">
    <property type="term" value="F:chromatin binding"/>
    <property type="evidence" value="ECO:0007669"/>
    <property type="project" value="TreeGrafter"/>
</dbReference>
<dbReference type="GO" id="GO:0006367">
    <property type="term" value="P:transcription initiation at RNA polymerase II promoter"/>
    <property type="evidence" value="ECO:0007669"/>
    <property type="project" value="TreeGrafter"/>
</dbReference>
<dbReference type="AlphaFoldDB" id="A0A7R9C0X4"/>
<dbReference type="EMBL" id="OA888625">
    <property type="protein sequence ID" value="CAD7283972.1"/>
    <property type="molecule type" value="Genomic_DNA"/>
</dbReference>
<evidence type="ECO:0000313" key="3">
    <source>
        <dbReference type="EMBL" id="CAD7283972.1"/>
    </source>
</evidence>
<accession>A0A7R9C0X4</accession>
<dbReference type="InterPro" id="IPR057345">
    <property type="entry name" value="Ig-like_TAF2"/>
</dbReference>